<reference evidence="2 4" key="1">
    <citation type="submission" date="2019-05" db="EMBL/GenBank/DDBJ databases">
        <title>Mumia sp. nov., isolated from the intestinal contents of plateau pika (Ochotona curzoniae) in the Qinghai-Tibet plateau of China.</title>
        <authorList>
            <person name="Tian Z."/>
        </authorList>
    </citation>
    <scope>NUCLEOTIDE SEQUENCE [LARGE SCALE GENOMIC DNA]</scope>
    <source>
        <strain evidence="4">527</strain>
        <strain evidence="2">Z527</strain>
    </source>
</reference>
<gene>
    <name evidence="3" type="ORF">FHE65_08375</name>
    <name evidence="2" type="ORF">FHE65_17310</name>
</gene>
<evidence type="ECO:0000313" key="4">
    <source>
        <dbReference type="Proteomes" id="UP000306740"/>
    </source>
</evidence>
<accession>A0A5C4MLN6</accession>
<protein>
    <recommendedName>
        <fullName evidence="5">Lipoprotein</fullName>
    </recommendedName>
</protein>
<feature type="chain" id="PRO_5038242838" description="Lipoprotein" evidence="1">
    <location>
        <begin position="17"/>
        <end position="124"/>
    </location>
</feature>
<evidence type="ECO:0008006" key="5">
    <source>
        <dbReference type="Google" id="ProtNLM"/>
    </source>
</evidence>
<evidence type="ECO:0000313" key="2">
    <source>
        <dbReference type="EMBL" id="TNC44140.1"/>
    </source>
</evidence>
<dbReference type="EMBL" id="VDFR01000040">
    <property type="protein sequence ID" value="TNC47919.1"/>
    <property type="molecule type" value="Genomic_DNA"/>
</dbReference>
<dbReference type="RefSeq" id="WP_139105660.1">
    <property type="nucleotide sequence ID" value="NZ_VDFR01000040.1"/>
</dbReference>
<name>A0A5C4MLN6_9ACTN</name>
<proteinExistence type="predicted"/>
<dbReference type="EMBL" id="VDFR01000076">
    <property type="protein sequence ID" value="TNC44140.1"/>
    <property type="molecule type" value="Genomic_DNA"/>
</dbReference>
<dbReference type="PROSITE" id="PS51257">
    <property type="entry name" value="PROKAR_LIPOPROTEIN"/>
    <property type="match status" value="1"/>
</dbReference>
<keyword evidence="1" id="KW-0732">Signal</keyword>
<dbReference type="AlphaFoldDB" id="A0A5C4MLN6"/>
<organism evidence="2 4">
    <name type="scientific">Mumia zhuanghuii</name>
    <dbReference type="NCBI Taxonomy" id="2585211"/>
    <lineage>
        <taxon>Bacteria</taxon>
        <taxon>Bacillati</taxon>
        <taxon>Actinomycetota</taxon>
        <taxon>Actinomycetes</taxon>
        <taxon>Propionibacteriales</taxon>
        <taxon>Nocardioidaceae</taxon>
        <taxon>Mumia</taxon>
    </lineage>
</organism>
<dbReference type="Proteomes" id="UP000306740">
    <property type="component" value="Unassembled WGS sequence"/>
</dbReference>
<evidence type="ECO:0000313" key="3">
    <source>
        <dbReference type="EMBL" id="TNC47919.1"/>
    </source>
</evidence>
<comment type="caution">
    <text evidence="2">The sequence shown here is derived from an EMBL/GenBank/DDBJ whole genome shotgun (WGS) entry which is preliminary data.</text>
</comment>
<evidence type="ECO:0000256" key="1">
    <source>
        <dbReference type="SAM" id="SignalP"/>
    </source>
</evidence>
<feature type="signal peptide" evidence="1">
    <location>
        <begin position="1"/>
        <end position="16"/>
    </location>
</feature>
<sequence length="124" mass="12862">MRRLTFAAASATLALAALTGCGGGDGNDSASKTETYCKDVEAAGKKLSDIASAADLEGVMGSLKKVRDEAPGSVKEDWSTLIKGYESAQSGDVASLDQEALQKAGEKIDKQVKADCDLDMDKLS</sequence>